<evidence type="ECO:0000313" key="2">
    <source>
        <dbReference type="EMBL" id="PSR32262.1"/>
    </source>
</evidence>
<dbReference type="Proteomes" id="UP000242972">
    <property type="component" value="Unassembled WGS sequence"/>
</dbReference>
<dbReference type="EMBL" id="PXYW01000046">
    <property type="protein sequence ID" value="PSR32262.1"/>
    <property type="molecule type" value="Genomic_DNA"/>
</dbReference>
<organism evidence="2 3">
    <name type="scientific">Sulfobacillus benefaciens</name>
    <dbReference type="NCBI Taxonomy" id="453960"/>
    <lineage>
        <taxon>Bacteria</taxon>
        <taxon>Bacillati</taxon>
        <taxon>Bacillota</taxon>
        <taxon>Clostridia</taxon>
        <taxon>Eubacteriales</taxon>
        <taxon>Clostridiales Family XVII. Incertae Sedis</taxon>
        <taxon>Sulfobacillus</taxon>
    </lineage>
</organism>
<evidence type="ECO:0008006" key="4">
    <source>
        <dbReference type="Google" id="ProtNLM"/>
    </source>
</evidence>
<feature type="non-terminal residue" evidence="2">
    <location>
        <position position="1"/>
    </location>
</feature>
<keyword evidence="1" id="KW-1133">Transmembrane helix</keyword>
<comment type="caution">
    <text evidence="2">The sequence shown here is derived from an EMBL/GenBank/DDBJ whole genome shotgun (WGS) entry which is preliminary data.</text>
</comment>
<evidence type="ECO:0000256" key="1">
    <source>
        <dbReference type="SAM" id="Phobius"/>
    </source>
</evidence>
<proteinExistence type="predicted"/>
<feature type="transmembrane region" description="Helical" evidence="1">
    <location>
        <begin position="61"/>
        <end position="79"/>
    </location>
</feature>
<name>A0A2T2XCT8_9FIRM</name>
<feature type="transmembrane region" description="Helical" evidence="1">
    <location>
        <begin position="32"/>
        <end position="54"/>
    </location>
</feature>
<gene>
    <name evidence="2" type="ORF">C7B46_14930</name>
</gene>
<dbReference type="AlphaFoldDB" id="A0A2T2XCT8"/>
<feature type="transmembrane region" description="Helical" evidence="1">
    <location>
        <begin position="151"/>
        <end position="175"/>
    </location>
</feature>
<protein>
    <recommendedName>
        <fullName evidence="4">Nickel/cobalt efflux system</fullName>
    </recommendedName>
</protein>
<keyword evidence="1" id="KW-0472">Membrane</keyword>
<accession>A0A2T2XCT8</accession>
<reference evidence="2 3" key="1">
    <citation type="journal article" date="2014" name="BMC Genomics">
        <title>Comparison of environmental and isolate Sulfobacillus genomes reveals diverse carbon, sulfur, nitrogen, and hydrogen metabolisms.</title>
        <authorList>
            <person name="Justice N.B."/>
            <person name="Norman A."/>
            <person name="Brown C.T."/>
            <person name="Singh A."/>
            <person name="Thomas B.C."/>
            <person name="Banfield J.F."/>
        </authorList>
    </citation>
    <scope>NUCLEOTIDE SEQUENCE [LARGE SCALE GENOMIC DNA]</scope>
    <source>
        <strain evidence="2">AMDSBA4</strain>
    </source>
</reference>
<feature type="transmembrane region" description="Helical" evidence="1">
    <location>
        <begin position="187"/>
        <end position="208"/>
    </location>
</feature>
<sequence>HAVAPDHLAAVGTFTEKTGATRRQGLEYALRIAAGHSVGMLVMAGVMIGLLVAIPAAWLQWMTWGTASWLMLMAVWILWDLGHDIIFAHDTQTLHVAHVSEARKRTDNGRWGALLKRPGSAWLVGLLFSLAVSPGDLAIFTLMAQHHATPWVAFGLLGIFLCSLFAGLGVVGSGLGWANTRVVLRRFFQGLSGVAGAGIALALVTGVLR</sequence>
<feature type="transmembrane region" description="Helical" evidence="1">
    <location>
        <begin position="121"/>
        <end position="144"/>
    </location>
</feature>
<keyword evidence="1" id="KW-0812">Transmembrane</keyword>
<evidence type="ECO:0000313" key="3">
    <source>
        <dbReference type="Proteomes" id="UP000242972"/>
    </source>
</evidence>